<dbReference type="PANTHER" id="PTHR35024">
    <property type="entry name" value="HYPOTHETICAL CYTOSOLIC PROTEIN"/>
    <property type="match status" value="1"/>
</dbReference>
<accession>A0A381SA24</accession>
<dbReference type="Pfam" id="PF04519">
    <property type="entry name" value="Bactofilin"/>
    <property type="match status" value="1"/>
</dbReference>
<dbReference type="PANTHER" id="PTHR35024:SF4">
    <property type="entry name" value="POLYMER-FORMING CYTOSKELETAL PROTEIN"/>
    <property type="match status" value="1"/>
</dbReference>
<reference evidence="1" key="1">
    <citation type="submission" date="2018-05" db="EMBL/GenBank/DDBJ databases">
        <authorList>
            <person name="Lanie J.A."/>
            <person name="Ng W.-L."/>
            <person name="Kazmierczak K.M."/>
            <person name="Andrzejewski T.M."/>
            <person name="Davidsen T.M."/>
            <person name="Wayne K.J."/>
            <person name="Tettelin H."/>
            <person name="Glass J.I."/>
            <person name="Rusch D."/>
            <person name="Podicherti R."/>
            <person name="Tsui H.-C.T."/>
            <person name="Winkler M.E."/>
        </authorList>
    </citation>
    <scope>NUCLEOTIDE SEQUENCE</scope>
</reference>
<organism evidence="1">
    <name type="scientific">marine metagenome</name>
    <dbReference type="NCBI Taxonomy" id="408172"/>
    <lineage>
        <taxon>unclassified sequences</taxon>
        <taxon>metagenomes</taxon>
        <taxon>ecological metagenomes</taxon>
    </lineage>
</organism>
<protein>
    <recommendedName>
        <fullName evidence="2">Polymer-forming cytoskeletal protein</fullName>
    </recommendedName>
</protein>
<name>A0A381SA24_9ZZZZ</name>
<evidence type="ECO:0000313" key="1">
    <source>
        <dbReference type="EMBL" id="SVA00158.1"/>
    </source>
</evidence>
<sequence>MSNNSQQNMITQGTTLVGDVLSEGDFRVEGNIKGNIKTTGRIVVGKTGVVNGSLEGEDADFEGGFIGKLKLSGKLTLRSSAYIEGEVEIGKLAVEPGATFNATCSMKSGVKELNKGENKETAEKQEKTA</sequence>
<proteinExistence type="predicted"/>
<dbReference type="InterPro" id="IPR007607">
    <property type="entry name" value="BacA/B"/>
</dbReference>
<dbReference type="EMBL" id="UINC01002773">
    <property type="protein sequence ID" value="SVA00158.1"/>
    <property type="molecule type" value="Genomic_DNA"/>
</dbReference>
<dbReference type="AlphaFoldDB" id="A0A381SA24"/>
<evidence type="ECO:0008006" key="2">
    <source>
        <dbReference type="Google" id="ProtNLM"/>
    </source>
</evidence>
<gene>
    <name evidence="1" type="ORF">METZ01_LOCUS53012</name>
</gene>